<dbReference type="KEGG" id="spsw:Sps_03499"/>
<organism evidence="1 2">
    <name type="scientific">Shewanella psychrophila</name>
    <dbReference type="NCBI Taxonomy" id="225848"/>
    <lineage>
        <taxon>Bacteria</taxon>
        <taxon>Pseudomonadati</taxon>
        <taxon>Pseudomonadota</taxon>
        <taxon>Gammaproteobacteria</taxon>
        <taxon>Alteromonadales</taxon>
        <taxon>Shewanellaceae</taxon>
        <taxon>Shewanella</taxon>
    </lineage>
</organism>
<dbReference type="EMBL" id="CP014782">
    <property type="protein sequence ID" value="AQS38626.1"/>
    <property type="molecule type" value="Genomic_DNA"/>
</dbReference>
<accession>A0A1S6HSW0</accession>
<dbReference type="AlphaFoldDB" id="A0A1S6HSW0"/>
<dbReference type="Proteomes" id="UP000189545">
    <property type="component" value="Chromosome"/>
</dbReference>
<evidence type="ECO:0000313" key="1">
    <source>
        <dbReference type="EMBL" id="AQS38626.1"/>
    </source>
</evidence>
<keyword evidence="2" id="KW-1185">Reference proteome</keyword>
<sequence>MTYPHMDGQKQTIYSFRLILSSKFSKLITTVKYHFITKTRFILHKPNLNTLLSLQAFHLKKFLTPMIATESLLDSNELSRTLLGHNI</sequence>
<reference evidence="1 2" key="1">
    <citation type="submission" date="2016-03" db="EMBL/GenBank/DDBJ databases">
        <title>Complete genome sequence of Shewanella psychrophila WP2, a deep sea bacterium isolated from west Pacific sediment.</title>
        <authorList>
            <person name="Xu G."/>
            <person name="Jian H."/>
        </authorList>
    </citation>
    <scope>NUCLEOTIDE SEQUENCE [LARGE SCALE GENOMIC DNA]</scope>
    <source>
        <strain evidence="1 2">WP2</strain>
    </source>
</reference>
<protein>
    <submittedName>
        <fullName evidence="1">Uncharacterized protein</fullName>
    </submittedName>
</protein>
<name>A0A1S6HSW0_9GAMM</name>
<evidence type="ECO:0000313" key="2">
    <source>
        <dbReference type="Proteomes" id="UP000189545"/>
    </source>
</evidence>
<gene>
    <name evidence="1" type="ORF">Sps_03499</name>
</gene>
<proteinExistence type="predicted"/>